<evidence type="ECO:0000313" key="1">
    <source>
        <dbReference type="EMBL" id="MBT9432925.1"/>
    </source>
</evidence>
<sequence>MGSFYLGGSPQTVAGDPVSDYVLAPDGVPVSIDPNGTTSVGQTWVQYFLPAAAAHNLPLSFWHGGSLTGAMWESTPDGREGWLHYFLRHGWPVYNVDAVWSAGGPAWHRAIRISLRRQFYAPPRTVSASSASVPALRALHRTPCRPPPIPIANSRSTHSSTLCAKWYRAGPPPTI</sequence>
<accession>A0ABS5YD18</accession>
<reference evidence="1 2" key="1">
    <citation type="journal article" date="2021" name="Genome Biol. Evol.">
        <title>The evolution of interdependence in a four-way mealybug symbiosis.</title>
        <authorList>
            <person name="Garber A.I."/>
            <person name="Kupper M."/>
            <person name="Laetsch D.R."/>
            <person name="Weldon S.R."/>
            <person name="Ladinsky M.S."/>
            <person name="Bjorkman P.J."/>
            <person name="McCutcheon J.P."/>
        </authorList>
    </citation>
    <scope>NUCLEOTIDE SEQUENCE [LARGE SCALE GENOMIC DNA]</scope>
    <source>
        <strain evidence="1">SOD</strain>
    </source>
</reference>
<dbReference type="SUPFAM" id="SSF53474">
    <property type="entry name" value="alpha/beta-Hydrolases"/>
    <property type="match status" value="1"/>
</dbReference>
<proteinExistence type="predicted"/>
<name>A0ABS5YD18_9GAMM</name>
<keyword evidence="2" id="KW-1185">Reference proteome</keyword>
<dbReference type="RefSeq" id="WP_215670345.1">
    <property type="nucleotide sequence ID" value="NZ_JAFJYC010000002.1"/>
</dbReference>
<dbReference type="EMBL" id="JAFJYC010000002">
    <property type="protein sequence ID" value="MBT9432925.1"/>
    <property type="molecule type" value="Genomic_DNA"/>
</dbReference>
<evidence type="ECO:0000313" key="2">
    <source>
        <dbReference type="Proteomes" id="UP000811282"/>
    </source>
</evidence>
<dbReference type="Gene3D" id="3.40.50.1820">
    <property type="entry name" value="alpha/beta hydrolase"/>
    <property type="match status" value="1"/>
</dbReference>
<dbReference type="Proteomes" id="UP000811282">
    <property type="component" value="Unassembled WGS sequence"/>
</dbReference>
<dbReference type="InterPro" id="IPR029058">
    <property type="entry name" value="AB_hydrolase_fold"/>
</dbReference>
<organism evidence="1 2">
    <name type="scientific">Candidatus Sodalis endolongispinus</name>
    <dbReference type="NCBI Taxonomy" id="2812662"/>
    <lineage>
        <taxon>Bacteria</taxon>
        <taxon>Pseudomonadati</taxon>
        <taxon>Pseudomonadota</taxon>
        <taxon>Gammaproteobacteria</taxon>
        <taxon>Enterobacterales</taxon>
        <taxon>Bruguierivoracaceae</taxon>
        <taxon>Sodalis</taxon>
    </lineage>
</organism>
<protein>
    <submittedName>
        <fullName evidence="1">Uncharacterized protein</fullName>
    </submittedName>
</protein>
<comment type="caution">
    <text evidence="1">The sequence shown here is derived from an EMBL/GenBank/DDBJ whole genome shotgun (WGS) entry which is preliminary data.</text>
</comment>
<gene>
    <name evidence="1" type="ORF">JZM24_13700</name>
</gene>